<dbReference type="AlphaFoldDB" id="A0AAE3H097"/>
<dbReference type="InterPro" id="IPR018170">
    <property type="entry name" value="Aldo/ket_reductase_CS"/>
</dbReference>
<protein>
    <submittedName>
        <fullName evidence="8">Aldo/keto reductase</fullName>
    </submittedName>
</protein>
<dbReference type="Pfam" id="PF00248">
    <property type="entry name" value="Aldo_ket_red"/>
    <property type="match status" value="1"/>
</dbReference>
<sequence length="319" mass="35892">MKYIKYSNGDLMPSLGLGTWKSAPGEVYKAVREAIAIGYRHFDCAHLYNNEPEIGQAFADAMTAGEVKREELWITSKLWNNRHRKEQVQPALELTLKNLRLDYLDLYLIHWPIALREDVTFPTKADEMLSLNVTPLTETWEGMIAVQEMDMALHIGTSNFSIKKIKELTEVTGVKPENNQVEMHPFLQQNALKSFCDAEGISLTGYAPLGSADRPANRIMEGEPKLFDNKVIKDLAESKGCSVAQLMLAWAVSRGTCTIPKSVNPARLKENLEAADIELSEADLAQMAAVNMNYRYIKGDFWCLPGSDYTLENLWDEGV</sequence>
<feature type="domain" description="NADP-dependent oxidoreductase" evidence="7">
    <location>
        <begin position="15"/>
        <end position="291"/>
    </location>
</feature>
<dbReference type="RefSeq" id="WP_255036294.1">
    <property type="nucleotide sequence ID" value="NZ_RJUF01000011.1"/>
</dbReference>
<dbReference type="Gene3D" id="3.20.20.100">
    <property type="entry name" value="NADP-dependent oxidoreductase domain"/>
    <property type="match status" value="1"/>
</dbReference>
<evidence type="ECO:0000259" key="7">
    <source>
        <dbReference type="Pfam" id="PF00248"/>
    </source>
</evidence>
<keyword evidence="2" id="KW-0521">NADP</keyword>
<dbReference type="GO" id="GO:0016491">
    <property type="term" value="F:oxidoreductase activity"/>
    <property type="evidence" value="ECO:0007669"/>
    <property type="project" value="UniProtKB-KW"/>
</dbReference>
<evidence type="ECO:0000313" key="8">
    <source>
        <dbReference type="EMBL" id="MCP9762523.1"/>
    </source>
</evidence>
<dbReference type="Proteomes" id="UP001204144">
    <property type="component" value="Unassembled WGS sequence"/>
</dbReference>
<evidence type="ECO:0000256" key="4">
    <source>
        <dbReference type="PIRSR" id="PIRSR000097-1"/>
    </source>
</evidence>
<evidence type="ECO:0000256" key="6">
    <source>
        <dbReference type="PIRSR" id="PIRSR000097-3"/>
    </source>
</evidence>
<evidence type="ECO:0000313" key="9">
    <source>
        <dbReference type="Proteomes" id="UP001204144"/>
    </source>
</evidence>
<feature type="binding site" evidence="5">
    <location>
        <position position="110"/>
    </location>
    <ligand>
        <name>substrate</name>
    </ligand>
</feature>
<dbReference type="InterPro" id="IPR020471">
    <property type="entry name" value="AKR"/>
</dbReference>
<proteinExistence type="inferred from homology"/>
<dbReference type="PANTHER" id="PTHR11732">
    <property type="entry name" value="ALDO/KETO REDUCTASE"/>
    <property type="match status" value="1"/>
</dbReference>
<dbReference type="PROSITE" id="PS00798">
    <property type="entry name" value="ALDOKETO_REDUCTASE_1"/>
    <property type="match status" value="1"/>
</dbReference>
<evidence type="ECO:0000256" key="3">
    <source>
        <dbReference type="ARBA" id="ARBA00023002"/>
    </source>
</evidence>
<gene>
    <name evidence="8" type="ORF">EGI31_06115</name>
</gene>
<reference evidence="8 9" key="1">
    <citation type="submission" date="2018-11" db="EMBL/GenBank/DDBJ databases">
        <title>Novel bacteria species description.</title>
        <authorList>
            <person name="Han J.-H."/>
        </authorList>
    </citation>
    <scope>NUCLEOTIDE SEQUENCE [LARGE SCALE GENOMIC DNA]</scope>
    <source>
        <strain evidence="8 9">KCTC23259</strain>
    </source>
</reference>
<dbReference type="InterPro" id="IPR023210">
    <property type="entry name" value="NADP_OxRdtase_dom"/>
</dbReference>
<dbReference type="PROSITE" id="PS00063">
    <property type="entry name" value="ALDOKETO_REDUCTASE_3"/>
    <property type="match status" value="1"/>
</dbReference>
<evidence type="ECO:0000256" key="5">
    <source>
        <dbReference type="PIRSR" id="PIRSR000097-2"/>
    </source>
</evidence>
<dbReference type="EMBL" id="RJUF01000011">
    <property type="protein sequence ID" value="MCP9762523.1"/>
    <property type="molecule type" value="Genomic_DNA"/>
</dbReference>
<dbReference type="InterPro" id="IPR036812">
    <property type="entry name" value="NAD(P)_OxRdtase_dom_sf"/>
</dbReference>
<dbReference type="PIRSF" id="PIRSF000097">
    <property type="entry name" value="AKR"/>
    <property type="match status" value="1"/>
</dbReference>
<dbReference type="FunFam" id="3.20.20.100:FF:000006">
    <property type="entry name" value="Aldo-keto reductase family 1 member A1"/>
    <property type="match status" value="1"/>
</dbReference>
<keyword evidence="3" id="KW-0560">Oxidoreductase</keyword>
<dbReference type="SUPFAM" id="SSF51430">
    <property type="entry name" value="NAD(P)-linked oxidoreductase"/>
    <property type="match status" value="1"/>
</dbReference>
<evidence type="ECO:0000256" key="2">
    <source>
        <dbReference type="ARBA" id="ARBA00022857"/>
    </source>
</evidence>
<evidence type="ECO:0000256" key="1">
    <source>
        <dbReference type="ARBA" id="ARBA00007905"/>
    </source>
</evidence>
<comment type="caution">
    <text evidence="8">The sequence shown here is derived from an EMBL/GenBank/DDBJ whole genome shotgun (WGS) entry which is preliminary data.</text>
</comment>
<feature type="site" description="Lowers pKa of active site Tyr" evidence="6">
    <location>
        <position position="77"/>
    </location>
</feature>
<name>A0AAE3H097_9BACT</name>
<keyword evidence="9" id="KW-1185">Reference proteome</keyword>
<dbReference type="PRINTS" id="PR00069">
    <property type="entry name" value="ALDKETRDTASE"/>
</dbReference>
<accession>A0AAE3H097</accession>
<comment type="similarity">
    <text evidence="1">Belongs to the aldo/keto reductase family.</text>
</comment>
<organism evidence="8 9">
    <name type="scientific">Lacihabitans soyangensis</name>
    <dbReference type="NCBI Taxonomy" id="869394"/>
    <lineage>
        <taxon>Bacteria</taxon>
        <taxon>Pseudomonadati</taxon>
        <taxon>Bacteroidota</taxon>
        <taxon>Cytophagia</taxon>
        <taxon>Cytophagales</taxon>
        <taxon>Leadbetterellaceae</taxon>
        <taxon>Lacihabitans</taxon>
    </lineage>
</organism>
<feature type="active site" description="Proton donor" evidence="4">
    <location>
        <position position="48"/>
    </location>
</feature>